<organism evidence="9 10">
    <name type="scientific">Thermanaerosceptrum fracticalcis</name>
    <dbReference type="NCBI Taxonomy" id="1712410"/>
    <lineage>
        <taxon>Bacteria</taxon>
        <taxon>Bacillati</taxon>
        <taxon>Bacillota</taxon>
        <taxon>Clostridia</taxon>
        <taxon>Eubacteriales</taxon>
        <taxon>Peptococcaceae</taxon>
        <taxon>Thermanaerosceptrum</taxon>
    </lineage>
</organism>
<name>A0A7G6E569_THEFR</name>
<evidence type="ECO:0000256" key="7">
    <source>
        <dbReference type="HAMAP-Rule" id="MF_00227"/>
    </source>
</evidence>
<dbReference type="OrthoDB" id="9810867at2"/>
<dbReference type="KEGG" id="tfr:BR63_13490"/>
<evidence type="ECO:0000256" key="4">
    <source>
        <dbReference type="ARBA" id="ARBA00022759"/>
    </source>
</evidence>
<accession>A0A7G6E569</accession>
<dbReference type="PANTHER" id="PTHR33992:SF1">
    <property type="entry name" value="RIBONUCLEASE P PROTEIN COMPONENT"/>
    <property type="match status" value="1"/>
</dbReference>
<proteinExistence type="inferred from homology"/>
<dbReference type="InterPro" id="IPR020568">
    <property type="entry name" value="Ribosomal_Su5_D2-typ_SF"/>
</dbReference>
<dbReference type="InterPro" id="IPR020539">
    <property type="entry name" value="RNase_P_CS"/>
</dbReference>
<dbReference type="Pfam" id="PF00825">
    <property type="entry name" value="Ribonuclease_P"/>
    <property type="match status" value="1"/>
</dbReference>
<dbReference type="NCBIfam" id="TIGR00188">
    <property type="entry name" value="rnpA"/>
    <property type="match status" value="1"/>
</dbReference>
<dbReference type="InterPro" id="IPR014721">
    <property type="entry name" value="Ribsml_uS5_D2-typ_fold_subgr"/>
</dbReference>
<dbReference type="EMBL" id="CP045798">
    <property type="protein sequence ID" value="QNB47223.1"/>
    <property type="molecule type" value="Genomic_DNA"/>
</dbReference>
<dbReference type="GO" id="GO:0030677">
    <property type="term" value="C:ribonuclease P complex"/>
    <property type="evidence" value="ECO:0007669"/>
    <property type="project" value="TreeGrafter"/>
</dbReference>
<comment type="similarity">
    <text evidence="7">Belongs to the RnpA family.</text>
</comment>
<dbReference type="SUPFAM" id="SSF54211">
    <property type="entry name" value="Ribosomal protein S5 domain 2-like"/>
    <property type="match status" value="1"/>
</dbReference>
<dbReference type="PROSITE" id="PS00648">
    <property type="entry name" value="RIBONUCLEASE_P"/>
    <property type="match status" value="1"/>
</dbReference>
<keyword evidence="6 7" id="KW-0694">RNA-binding</keyword>
<evidence type="ECO:0000256" key="8">
    <source>
        <dbReference type="NCBIfam" id="TIGR00188"/>
    </source>
</evidence>
<evidence type="ECO:0000256" key="1">
    <source>
        <dbReference type="ARBA" id="ARBA00002663"/>
    </source>
</evidence>
<keyword evidence="3 7" id="KW-0540">Nuclease</keyword>
<dbReference type="GO" id="GO:0004526">
    <property type="term" value="F:ribonuclease P activity"/>
    <property type="evidence" value="ECO:0007669"/>
    <property type="project" value="UniProtKB-UniRule"/>
</dbReference>
<dbReference type="Proteomes" id="UP000515847">
    <property type="component" value="Chromosome"/>
</dbReference>
<dbReference type="GO" id="GO:0001682">
    <property type="term" value="P:tRNA 5'-leader removal"/>
    <property type="evidence" value="ECO:0007669"/>
    <property type="project" value="UniProtKB-UniRule"/>
</dbReference>
<evidence type="ECO:0000256" key="6">
    <source>
        <dbReference type="ARBA" id="ARBA00022884"/>
    </source>
</evidence>
<keyword evidence="10" id="KW-1185">Reference proteome</keyword>
<evidence type="ECO:0000313" key="10">
    <source>
        <dbReference type="Proteomes" id="UP000515847"/>
    </source>
</evidence>
<sequence length="118" mass="13901">MQLLPRRFRLKKKGDFKKTYYQGKSLANSYLVLYSFKRPENKESRLGFSVSKKVGKAVERNKIKRRLREAAKLHLHELKVPFDIIFIARPKIKGISFSDVEKNMVALLQRAHLLKKDE</sequence>
<comment type="subunit">
    <text evidence="7">Consists of a catalytic RNA component (M1 or rnpB) and a protein subunit.</text>
</comment>
<dbReference type="AlphaFoldDB" id="A0A7G6E569"/>
<keyword evidence="2 7" id="KW-0819">tRNA processing</keyword>
<dbReference type="GO" id="GO:0000049">
    <property type="term" value="F:tRNA binding"/>
    <property type="evidence" value="ECO:0007669"/>
    <property type="project" value="UniProtKB-UniRule"/>
</dbReference>
<reference evidence="9 10" key="1">
    <citation type="journal article" date="2019" name="Front. Microbiol.">
        <title>Thermoanaerosceptrum fracticalcis gen. nov. sp. nov., a Novel Fumarate-Fermenting Microorganism From a Deep Fractured Carbonate Aquifer of the US Great Basin.</title>
        <authorList>
            <person name="Hamilton-Brehm S.D."/>
            <person name="Stewart L.E."/>
            <person name="Zavarin M."/>
            <person name="Caldwell M."/>
            <person name="Lawson P.A."/>
            <person name="Onstott T.C."/>
            <person name="Grzymski J."/>
            <person name="Neveux I."/>
            <person name="Lollar B.S."/>
            <person name="Russell C.E."/>
            <person name="Moser D.P."/>
        </authorList>
    </citation>
    <scope>NUCLEOTIDE SEQUENCE [LARGE SCALE GENOMIC DNA]</scope>
    <source>
        <strain evidence="9 10">DRI-13</strain>
    </source>
</reference>
<evidence type="ECO:0000256" key="2">
    <source>
        <dbReference type="ARBA" id="ARBA00022694"/>
    </source>
</evidence>
<dbReference type="InterPro" id="IPR000100">
    <property type="entry name" value="RNase_P"/>
</dbReference>
<dbReference type="EC" id="3.1.26.5" evidence="7 8"/>
<dbReference type="GO" id="GO:0042781">
    <property type="term" value="F:3'-tRNA processing endoribonuclease activity"/>
    <property type="evidence" value="ECO:0007669"/>
    <property type="project" value="TreeGrafter"/>
</dbReference>
<dbReference type="PANTHER" id="PTHR33992">
    <property type="entry name" value="RIBONUCLEASE P PROTEIN COMPONENT"/>
    <property type="match status" value="1"/>
</dbReference>
<gene>
    <name evidence="7 9" type="primary">rnpA</name>
    <name evidence="9" type="ORF">BR63_13490</name>
</gene>
<comment type="catalytic activity">
    <reaction evidence="7">
        <text>Endonucleolytic cleavage of RNA, removing 5'-extranucleotides from tRNA precursor.</text>
        <dbReference type="EC" id="3.1.26.5"/>
    </reaction>
</comment>
<keyword evidence="5 7" id="KW-0378">Hydrolase</keyword>
<comment type="function">
    <text evidence="1 7">RNaseP catalyzes the removal of the 5'-leader sequence from pre-tRNA to produce the mature 5'-terminus. It can also cleave other RNA substrates such as 4.5S RNA. The protein component plays an auxiliary but essential role in vivo by binding to the 5'-leader sequence and broadening the substrate specificity of the ribozyme.</text>
</comment>
<evidence type="ECO:0000256" key="5">
    <source>
        <dbReference type="ARBA" id="ARBA00022801"/>
    </source>
</evidence>
<protein>
    <recommendedName>
        <fullName evidence="7 8">Ribonuclease P protein component</fullName>
        <shortName evidence="7">RNase P protein</shortName>
        <shortName evidence="7">RNaseP protein</shortName>
        <ecNumber evidence="7 8">3.1.26.5</ecNumber>
    </recommendedName>
    <alternativeName>
        <fullName evidence="7">Protein C5</fullName>
    </alternativeName>
</protein>
<dbReference type="HAMAP" id="MF_00227">
    <property type="entry name" value="RNase_P"/>
    <property type="match status" value="1"/>
</dbReference>
<dbReference type="Gene3D" id="3.30.230.10">
    <property type="match status" value="1"/>
</dbReference>
<keyword evidence="4 7" id="KW-0255">Endonuclease</keyword>
<evidence type="ECO:0000313" key="9">
    <source>
        <dbReference type="EMBL" id="QNB47223.1"/>
    </source>
</evidence>
<evidence type="ECO:0000256" key="3">
    <source>
        <dbReference type="ARBA" id="ARBA00022722"/>
    </source>
</evidence>